<dbReference type="InterPro" id="IPR036188">
    <property type="entry name" value="FAD/NAD-bd_sf"/>
</dbReference>
<dbReference type="RefSeq" id="WP_338539170.1">
    <property type="nucleotide sequence ID" value="NZ_CP104874.1"/>
</dbReference>
<evidence type="ECO:0000259" key="7">
    <source>
        <dbReference type="Pfam" id="PF07992"/>
    </source>
</evidence>
<keyword evidence="3" id="KW-0285">Flavoprotein</keyword>
<dbReference type="PANTHER" id="PTHR22912:SF151">
    <property type="entry name" value="DIHYDROLIPOYL DEHYDROGENASE, MITOCHONDRIAL"/>
    <property type="match status" value="1"/>
</dbReference>
<dbReference type="PRINTS" id="PR00368">
    <property type="entry name" value="FADPNR"/>
</dbReference>
<dbReference type="EMBL" id="CP104874">
    <property type="protein sequence ID" value="WWF06702.1"/>
    <property type="molecule type" value="Genomic_DNA"/>
</dbReference>
<evidence type="ECO:0000256" key="5">
    <source>
        <dbReference type="ARBA" id="ARBA00023027"/>
    </source>
</evidence>
<dbReference type="InterPro" id="IPR050151">
    <property type="entry name" value="Class-I_Pyr_Nuc-Dis_Oxidored"/>
</dbReference>
<dbReference type="Gene3D" id="3.50.50.60">
    <property type="entry name" value="FAD/NAD(P)-binding domain"/>
    <property type="match status" value="2"/>
</dbReference>
<dbReference type="SUPFAM" id="SSF51905">
    <property type="entry name" value="FAD/NAD(P)-binding domain"/>
    <property type="match status" value="1"/>
</dbReference>
<dbReference type="InterPro" id="IPR023753">
    <property type="entry name" value="FAD/NAD-binding_dom"/>
</dbReference>
<comment type="cofactor">
    <cofactor evidence="1">
        <name>FAD</name>
        <dbReference type="ChEBI" id="CHEBI:57692"/>
    </cofactor>
</comment>
<organism evidence="8 9">
    <name type="scientific">Janibacter terrae</name>
    <dbReference type="NCBI Taxonomy" id="103817"/>
    <lineage>
        <taxon>Bacteria</taxon>
        <taxon>Bacillati</taxon>
        <taxon>Actinomycetota</taxon>
        <taxon>Actinomycetes</taxon>
        <taxon>Micrococcales</taxon>
        <taxon>Intrasporangiaceae</taxon>
        <taxon>Janibacter</taxon>
    </lineage>
</organism>
<dbReference type="InterPro" id="IPR016156">
    <property type="entry name" value="FAD/NAD-linked_Rdtase_dimer_sf"/>
</dbReference>
<evidence type="ECO:0000313" key="9">
    <source>
        <dbReference type="Proteomes" id="UP001381003"/>
    </source>
</evidence>
<evidence type="ECO:0000256" key="1">
    <source>
        <dbReference type="ARBA" id="ARBA00001974"/>
    </source>
</evidence>
<dbReference type="PRINTS" id="PR00411">
    <property type="entry name" value="PNDRDTASEI"/>
</dbReference>
<dbReference type="InterPro" id="IPR001100">
    <property type="entry name" value="Pyr_nuc-diS_OxRdtase"/>
</dbReference>
<accession>A0ABZ2FH79</accession>
<keyword evidence="4" id="KW-0274">FAD</keyword>
<evidence type="ECO:0000256" key="4">
    <source>
        <dbReference type="ARBA" id="ARBA00022827"/>
    </source>
</evidence>
<evidence type="ECO:0000313" key="8">
    <source>
        <dbReference type="EMBL" id="WWF06702.1"/>
    </source>
</evidence>
<dbReference type="Gene3D" id="3.30.390.30">
    <property type="match status" value="1"/>
</dbReference>
<proteinExistence type="inferred from homology"/>
<dbReference type="InterPro" id="IPR004099">
    <property type="entry name" value="Pyr_nucl-diS_OxRdtase_dimer"/>
</dbReference>
<evidence type="ECO:0000259" key="6">
    <source>
        <dbReference type="Pfam" id="PF02852"/>
    </source>
</evidence>
<reference evidence="8 9" key="1">
    <citation type="submission" date="2022-09" db="EMBL/GenBank/DDBJ databases">
        <title>Complete genome sequence of Janibacter terrae strain COS04-44, PCL-degrading bacteria isolated from oil spilled coast.</title>
        <authorList>
            <person name="Park H."/>
            <person name="Kim J.Y."/>
            <person name="An S.H."/>
            <person name="Lee C.M."/>
            <person name="Weon H.-Y."/>
        </authorList>
    </citation>
    <scope>NUCLEOTIDE SEQUENCE [LARGE SCALE GENOMIC DNA]</scope>
    <source>
        <strain evidence="8 9">COS04-44</strain>
    </source>
</reference>
<keyword evidence="5" id="KW-0520">NAD</keyword>
<dbReference type="Pfam" id="PF02852">
    <property type="entry name" value="Pyr_redox_dim"/>
    <property type="match status" value="1"/>
</dbReference>
<dbReference type="Proteomes" id="UP001381003">
    <property type="component" value="Chromosome"/>
</dbReference>
<gene>
    <name evidence="8" type="ORF">N5P18_07485</name>
</gene>
<sequence>MPEVHEYDVVVIGAGPVGENAAQYAIEDTDLTAALVEGELFGGECSYWACIPSKALLRPVAVADATAHLEGVGTAEVEPAGLLARRDTWVGGRDDSGQVTWAEGLGITTVRGHARLVADREVEVDGVDGTQRLRARRAVVIATGSAPVVPAPFADVRPWGSRDATAVTEVPDRLVIIGGGVVACEAATWLTALGSRVTLVVRGAGLLEGQEPFAGTMIEAALRAKGVDLRLSTSVTACHRSDARDTGVGRVHGGPVTVVTDHGSIEADEVLVATGRRPRLDDLGLDAVGLGPDDVLDGRLPDWLHAVGDASGEAPLTHWGKYRARVLGDRIASTARGVDPGPVPEDVPVPQVVFTDPQVARVGLTRAEAVEAGHDVVVAKVPFDQVAGAALLRDDAPGAAQLVVDRDSRLVLGATFVGTDAGQLLHAATVAITGRVPVHVLRHAVPSFPDASEVWLRLLEELPHELRRAAG</sequence>
<dbReference type="Pfam" id="PF07992">
    <property type="entry name" value="Pyr_redox_2"/>
    <property type="match status" value="1"/>
</dbReference>
<evidence type="ECO:0000256" key="3">
    <source>
        <dbReference type="ARBA" id="ARBA00022630"/>
    </source>
</evidence>
<name>A0ABZ2FH79_9MICO</name>
<feature type="domain" description="FAD/NAD(P)-binding" evidence="7">
    <location>
        <begin position="7"/>
        <end position="289"/>
    </location>
</feature>
<evidence type="ECO:0000256" key="2">
    <source>
        <dbReference type="ARBA" id="ARBA00007532"/>
    </source>
</evidence>
<dbReference type="PIRSF" id="PIRSF000350">
    <property type="entry name" value="Mercury_reductase_MerA"/>
    <property type="match status" value="1"/>
</dbReference>
<comment type="similarity">
    <text evidence="2">Belongs to the class-I pyridine nucleotide-disulfide oxidoreductase family.</text>
</comment>
<keyword evidence="9" id="KW-1185">Reference proteome</keyword>
<feature type="domain" description="Pyridine nucleotide-disulphide oxidoreductase dimerisation" evidence="6">
    <location>
        <begin position="349"/>
        <end position="455"/>
    </location>
</feature>
<protein>
    <submittedName>
        <fullName evidence="8">NAD(P)/FAD-dependent oxidoreductase</fullName>
    </submittedName>
</protein>
<dbReference type="SUPFAM" id="SSF55424">
    <property type="entry name" value="FAD/NAD-linked reductases, dimerisation (C-terminal) domain"/>
    <property type="match status" value="1"/>
</dbReference>
<dbReference type="PANTHER" id="PTHR22912">
    <property type="entry name" value="DISULFIDE OXIDOREDUCTASE"/>
    <property type="match status" value="1"/>
</dbReference>